<protein>
    <recommendedName>
        <fullName evidence="1">UPF0260 protein APY04_1264</fullName>
    </recommendedName>
</protein>
<dbReference type="NCBIfam" id="NF003507">
    <property type="entry name" value="PRK05170.2-5"/>
    <property type="match status" value="1"/>
</dbReference>
<dbReference type="NCBIfam" id="NF003501">
    <property type="entry name" value="PRK05170.1-5"/>
    <property type="match status" value="1"/>
</dbReference>
<dbReference type="STRING" id="121290.APY04_1264"/>
<evidence type="ECO:0000313" key="2">
    <source>
        <dbReference type="EMBL" id="KWT70055.1"/>
    </source>
</evidence>
<name>A0A109BKA8_HYPSL</name>
<comment type="similarity">
    <text evidence="1">Belongs to the UPF0260 family.</text>
</comment>
<dbReference type="EMBL" id="LMTR01000040">
    <property type="protein sequence ID" value="KWT70055.1"/>
    <property type="molecule type" value="Genomic_DNA"/>
</dbReference>
<comment type="caution">
    <text evidence="2">The sequence shown here is derived from an EMBL/GenBank/DDBJ whole genome shotgun (WGS) entry which is preliminary data.</text>
</comment>
<evidence type="ECO:0000256" key="1">
    <source>
        <dbReference type="HAMAP-Rule" id="MF_00676"/>
    </source>
</evidence>
<accession>A0A109BKA8</accession>
<dbReference type="AlphaFoldDB" id="A0A109BKA8"/>
<reference evidence="2 3" key="1">
    <citation type="submission" date="2015-10" db="EMBL/GenBank/DDBJ databases">
        <title>Transcriptomic analysis of a linuron degrading triple-species bacterial consortium.</title>
        <authorList>
            <person name="Albers P."/>
        </authorList>
    </citation>
    <scope>NUCLEOTIDE SEQUENCE [LARGE SCALE GENOMIC DNA]</scope>
    <source>
        <strain evidence="2 3">WDL6</strain>
    </source>
</reference>
<dbReference type="InterPro" id="IPR005358">
    <property type="entry name" value="Puta_zinc/iron-chelating_dom"/>
</dbReference>
<dbReference type="InterPro" id="IPR008228">
    <property type="entry name" value="UCP006173"/>
</dbReference>
<dbReference type="Proteomes" id="UP000059074">
    <property type="component" value="Unassembled WGS sequence"/>
</dbReference>
<evidence type="ECO:0000313" key="3">
    <source>
        <dbReference type="Proteomes" id="UP000059074"/>
    </source>
</evidence>
<sequence length="153" mass="17402">MQNQEAPGYRPFWEVKNLDEMSRGEWEMLCDRCGLCCLLKVEDEDTGDIYLTRLACKLLDTQSCSCKDYENRKKKVPDCIRITPDMIDALPWLPYSCAYRALAEGRPLEWWHPLVSGDPETVHSAGISGQGWIRSEKGVKAADIARYIIGQAT</sequence>
<dbReference type="RefSeq" id="WP_068460791.1">
    <property type="nucleotide sequence ID" value="NZ_LMTR01000040.1"/>
</dbReference>
<dbReference type="PATRIC" id="fig|121290.4.peg.3225"/>
<gene>
    <name evidence="2" type="ORF">APY04_1264</name>
</gene>
<dbReference type="PANTHER" id="PTHR37421">
    <property type="entry name" value="UPF0260 PROTEIN YCGN"/>
    <property type="match status" value="1"/>
</dbReference>
<dbReference type="HAMAP" id="MF_00676">
    <property type="entry name" value="UPF0260"/>
    <property type="match status" value="1"/>
</dbReference>
<dbReference type="PIRSF" id="PIRSF006173">
    <property type="entry name" value="UCP006173"/>
    <property type="match status" value="1"/>
</dbReference>
<proteinExistence type="inferred from homology"/>
<dbReference type="Pfam" id="PF03692">
    <property type="entry name" value="CxxCxxCC"/>
    <property type="match status" value="1"/>
</dbReference>
<dbReference type="PANTHER" id="PTHR37421:SF1">
    <property type="entry name" value="UPF0260 PROTEIN YCGN"/>
    <property type="match status" value="1"/>
</dbReference>
<organism evidence="2 3">
    <name type="scientific">Hyphomicrobium sulfonivorans</name>
    <dbReference type="NCBI Taxonomy" id="121290"/>
    <lineage>
        <taxon>Bacteria</taxon>
        <taxon>Pseudomonadati</taxon>
        <taxon>Pseudomonadota</taxon>
        <taxon>Alphaproteobacteria</taxon>
        <taxon>Hyphomicrobiales</taxon>
        <taxon>Hyphomicrobiaceae</taxon>
        <taxon>Hyphomicrobium</taxon>
    </lineage>
</organism>
<keyword evidence="3" id="KW-1185">Reference proteome</keyword>
<dbReference type="OrthoDB" id="9786855at2"/>